<keyword evidence="2" id="KW-1185">Reference proteome</keyword>
<dbReference type="Proteomes" id="UP001054821">
    <property type="component" value="Chromosome 6"/>
</dbReference>
<name>A0AAD4YVQ4_PRUDU</name>
<sequence length="160" mass="17632">MRKHLCFSHLYLQKGSPPQLGSFSADPFRRQANLSQAQRRGLYKNAFLGGAFIDPFVQQPEETKLVPVVVVASPTVVSNQIAKAIDAEKSRTGVSFNVKIHAILRVKGGGWEWILSGLQKYEVSVDCEKLKVPFNSSNTTATAGSVLPRRATQMLFSLEV</sequence>
<protein>
    <submittedName>
        <fullName evidence="1">Uncharacterized protein</fullName>
    </submittedName>
</protein>
<evidence type="ECO:0000313" key="2">
    <source>
        <dbReference type="Proteomes" id="UP001054821"/>
    </source>
</evidence>
<comment type="caution">
    <text evidence="1">The sequence shown here is derived from an EMBL/GenBank/DDBJ whole genome shotgun (WGS) entry which is preliminary data.</text>
</comment>
<evidence type="ECO:0000313" key="1">
    <source>
        <dbReference type="EMBL" id="KAI5323155.1"/>
    </source>
</evidence>
<reference evidence="1 2" key="1">
    <citation type="journal article" date="2022" name="G3 (Bethesda)">
        <title>Whole-genome sequence and methylome profiling of the almond [Prunus dulcis (Mill.) D.A. Webb] cultivar 'Nonpareil'.</title>
        <authorList>
            <person name="D'Amico-Willman K.M."/>
            <person name="Ouma W.Z."/>
            <person name="Meulia T."/>
            <person name="Sideli G.M."/>
            <person name="Gradziel T.M."/>
            <person name="Fresnedo-Ramirez J."/>
        </authorList>
    </citation>
    <scope>NUCLEOTIDE SEQUENCE [LARGE SCALE GENOMIC DNA]</scope>
    <source>
        <strain evidence="1">Clone GOH B32 T37-40</strain>
    </source>
</reference>
<gene>
    <name evidence="1" type="ORF">L3X38_032227</name>
</gene>
<dbReference type="AlphaFoldDB" id="A0AAD4YVQ4"/>
<proteinExistence type="predicted"/>
<dbReference type="EMBL" id="JAJFAZ020000006">
    <property type="protein sequence ID" value="KAI5323155.1"/>
    <property type="molecule type" value="Genomic_DNA"/>
</dbReference>
<organism evidence="1 2">
    <name type="scientific">Prunus dulcis</name>
    <name type="common">Almond</name>
    <name type="synonym">Amygdalus dulcis</name>
    <dbReference type="NCBI Taxonomy" id="3755"/>
    <lineage>
        <taxon>Eukaryota</taxon>
        <taxon>Viridiplantae</taxon>
        <taxon>Streptophyta</taxon>
        <taxon>Embryophyta</taxon>
        <taxon>Tracheophyta</taxon>
        <taxon>Spermatophyta</taxon>
        <taxon>Magnoliopsida</taxon>
        <taxon>eudicotyledons</taxon>
        <taxon>Gunneridae</taxon>
        <taxon>Pentapetalae</taxon>
        <taxon>rosids</taxon>
        <taxon>fabids</taxon>
        <taxon>Rosales</taxon>
        <taxon>Rosaceae</taxon>
        <taxon>Amygdaloideae</taxon>
        <taxon>Amygdaleae</taxon>
        <taxon>Prunus</taxon>
    </lineage>
</organism>
<accession>A0AAD4YVQ4</accession>